<gene>
    <name evidence="14" type="primary">LOC112685287</name>
    <name evidence="12" type="synonym">inx</name>
</gene>
<dbReference type="GO" id="GO:0005886">
    <property type="term" value="C:plasma membrane"/>
    <property type="evidence" value="ECO:0007669"/>
    <property type="project" value="UniProtKB-SubCell"/>
</dbReference>
<dbReference type="RefSeq" id="XP_025412914.1">
    <property type="nucleotide sequence ID" value="XM_025557129.1"/>
</dbReference>
<name>A0A8B8FPP9_9HEMI</name>
<dbReference type="GO" id="GO:0005921">
    <property type="term" value="C:gap junction"/>
    <property type="evidence" value="ECO:0007669"/>
    <property type="project" value="UniProtKB-SubCell"/>
</dbReference>
<feature type="transmembrane region" description="Helical" evidence="12">
    <location>
        <begin position="278"/>
        <end position="299"/>
    </location>
</feature>
<evidence type="ECO:0000313" key="13">
    <source>
        <dbReference type="Proteomes" id="UP000694846"/>
    </source>
</evidence>
<comment type="similarity">
    <text evidence="12">Belongs to the pannexin family.</text>
</comment>
<evidence type="ECO:0000256" key="2">
    <source>
        <dbReference type="ARBA" id="ARBA00004651"/>
    </source>
</evidence>
<evidence type="ECO:0000256" key="9">
    <source>
        <dbReference type="ARBA" id="ARBA00023065"/>
    </source>
</evidence>
<feature type="transmembrane region" description="Helical" evidence="12">
    <location>
        <begin position="104"/>
        <end position="126"/>
    </location>
</feature>
<dbReference type="Proteomes" id="UP000694846">
    <property type="component" value="Unplaced"/>
</dbReference>
<evidence type="ECO:0000256" key="12">
    <source>
        <dbReference type="RuleBase" id="RU010713"/>
    </source>
</evidence>
<reference evidence="14" key="1">
    <citation type="submission" date="2025-08" db="UniProtKB">
        <authorList>
            <consortium name="RefSeq"/>
        </authorList>
    </citation>
    <scope>IDENTIFICATION</scope>
    <source>
        <tissue evidence="14">Whole body</tissue>
    </source>
</reference>
<comment type="subcellular location">
    <subcellularLocation>
        <location evidence="1">Cell junction</location>
        <location evidence="1">Gap junction</location>
    </subcellularLocation>
    <subcellularLocation>
        <location evidence="2 12">Cell membrane</location>
        <topology evidence="2 12">Multi-pass membrane protein</topology>
    </subcellularLocation>
</comment>
<evidence type="ECO:0000256" key="11">
    <source>
        <dbReference type="ARBA" id="ARBA00023303"/>
    </source>
</evidence>
<dbReference type="AlphaFoldDB" id="A0A8B8FPP9"/>
<feature type="transmembrane region" description="Helical" evidence="12">
    <location>
        <begin position="190"/>
        <end position="211"/>
    </location>
</feature>
<dbReference type="GO" id="GO:0034220">
    <property type="term" value="P:monoatomic ion transmembrane transport"/>
    <property type="evidence" value="ECO:0007669"/>
    <property type="project" value="UniProtKB-KW"/>
</dbReference>
<dbReference type="PANTHER" id="PTHR11893">
    <property type="entry name" value="INNEXIN"/>
    <property type="match status" value="1"/>
</dbReference>
<keyword evidence="3 12" id="KW-0813">Transport</keyword>
<dbReference type="GO" id="GO:0005243">
    <property type="term" value="F:gap junction channel activity"/>
    <property type="evidence" value="ECO:0007669"/>
    <property type="project" value="TreeGrafter"/>
</dbReference>
<evidence type="ECO:0000256" key="8">
    <source>
        <dbReference type="ARBA" id="ARBA00022989"/>
    </source>
</evidence>
<protein>
    <recommendedName>
        <fullName evidence="12">Innexin</fullName>
    </recommendedName>
</protein>
<dbReference type="GO" id="GO:0007602">
    <property type="term" value="P:phototransduction"/>
    <property type="evidence" value="ECO:0007669"/>
    <property type="project" value="TreeGrafter"/>
</dbReference>
<evidence type="ECO:0000256" key="5">
    <source>
        <dbReference type="ARBA" id="ARBA00022692"/>
    </source>
</evidence>
<comment type="function">
    <text evidence="12">Structural component of the gap junctions.</text>
</comment>
<keyword evidence="4" id="KW-1003">Cell membrane</keyword>
<evidence type="ECO:0000256" key="7">
    <source>
        <dbReference type="ARBA" id="ARBA00022949"/>
    </source>
</evidence>
<evidence type="ECO:0000256" key="10">
    <source>
        <dbReference type="ARBA" id="ARBA00023136"/>
    </source>
</evidence>
<accession>A0A8B8FPP9</accession>
<keyword evidence="10 12" id="KW-0472">Membrane</keyword>
<keyword evidence="6" id="KW-0303">Gap junction</keyword>
<evidence type="ECO:0000256" key="6">
    <source>
        <dbReference type="ARBA" id="ARBA00022868"/>
    </source>
</evidence>
<evidence type="ECO:0000256" key="4">
    <source>
        <dbReference type="ARBA" id="ARBA00022475"/>
    </source>
</evidence>
<keyword evidence="9 12" id="KW-0406">Ion transport</keyword>
<keyword evidence="13" id="KW-1185">Reference proteome</keyword>
<proteinExistence type="inferred from homology"/>
<organism evidence="13 14">
    <name type="scientific">Sipha flava</name>
    <name type="common">yellow sugarcane aphid</name>
    <dbReference type="NCBI Taxonomy" id="143950"/>
    <lineage>
        <taxon>Eukaryota</taxon>
        <taxon>Metazoa</taxon>
        <taxon>Ecdysozoa</taxon>
        <taxon>Arthropoda</taxon>
        <taxon>Hexapoda</taxon>
        <taxon>Insecta</taxon>
        <taxon>Pterygota</taxon>
        <taxon>Neoptera</taxon>
        <taxon>Paraneoptera</taxon>
        <taxon>Hemiptera</taxon>
        <taxon>Sternorrhyncha</taxon>
        <taxon>Aphidomorpha</taxon>
        <taxon>Aphidoidea</taxon>
        <taxon>Aphididae</taxon>
        <taxon>Sipha</taxon>
    </lineage>
</organism>
<keyword evidence="8 12" id="KW-1133">Transmembrane helix</keyword>
<keyword evidence="11 12" id="KW-0407">Ion channel</keyword>
<sequence length="383" mass="44077">MISVFSTVVKNSRLLKVRLVAIDNSAFRVHYRLTFALLLACTTLVCSRQYIGEHIRCMSTGVKENVIETFCFFTTTYTLPNVPSSVKPGVGPPRLNSKKVYHAYYQWVPFVLFGQALLFYLPHLVWRTYEAGTIKLLVNGLQRLYLKPDGDQDMVAGSLMIPSEATRWAKVRDVLNHLDMVTRFRMNRMWAVVLIGCEALNLVNVLLQMVLMNAFLDGQFYTYGLTALFDNDVTFDRVFPKMTKCDFHKYGPSGTLQTHDALCVMALNIINEKIYMVLWYWFVVVLIPVSVAALLWRIFQYAMHSFEWFNRLLLREASPGIRIDDVDLAVIAHQTTYSDWLFIYYLSCNMDGAVFRDLLHSYAKGLRKEPRSSSIDDSTETPI</sequence>
<dbReference type="OrthoDB" id="5867527at2759"/>
<dbReference type="PANTHER" id="PTHR11893:SF38">
    <property type="entry name" value="INNEXIN INX7"/>
    <property type="match status" value="1"/>
</dbReference>
<evidence type="ECO:0000256" key="3">
    <source>
        <dbReference type="ARBA" id="ARBA00022448"/>
    </source>
</evidence>
<feature type="transmembrane region" description="Helical" evidence="12">
    <location>
        <begin position="33"/>
        <end position="51"/>
    </location>
</feature>
<dbReference type="PROSITE" id="PS51013">
    <property type="entry name" value="PANNEXIN"/>
    <property type="match status" value="1"/>
</dbReference>
<dbReference type="GeneID" id="112685287"/>
<keyword evidence="7" id="KW-0965">Cell junction</keyword>
<evidence type="ECO:0000256" key="1">
    <source>
        <dbReference type="ARBA" id="ARBA00004610"/>
    </source>
</evidence>
<dbReference type="PRINTS" id="PR01262">
    <property type="entry name" value="INNEXIN"/>
</dbReference>
<dbReference type="InterPro" id="IPR000990">
    <property type="entry name" value="Innexin"/>
</dbReference>
<dbReference type="Pfam" id="PF00876">
    <property type="entry name" value="Innexin"/>
    <property type="match status" value="1"/>
</dbReference>
<keyword evidence="5 12" id="KW-0812">Transmembrane</keyword>
<evidence type="ECO:0000313" key="14">
    <source>
        <dbReference type="RefSeq" id="XP_025412914.1"/>
    </source>
</evidence>